<proteinExistence type="predicted"/>
<keyword evidence="2" id="KW-1185">Reference proteome</keyword>
<organism evidence="1 2">
    <name type="scientific">Bombardia bombarda</name>
    <dbReference type="NCBI Taxonomy" id="252184"/>
    <lineage>
        <taxon>Eukaryota</taxon>
        <taxon>Fungi</taxon>
        <taxon>Dikarya</taxon>
        <taxon>Ascomycota</taxon>
        <taxon>Pezizomycotina</taxon>
        <taxon>Sordariomycetes</taxon>
        <taxon>Sordariomycetidae</taxon>
        <taxon>Sordariales</taxon>
        <taxon>Lasiosphaeriaceae</taxon>
        <taxon>Bombardia</taxon>
    </lineage>
</organism>
<evidence type="ECO:0000313" key="2">
    <source>
        <dbReference type="Proteomes" id="UP001174934"/>
    </source>
</evidence>
<dbReference type="EMBL" id="JAULSR010000002">
    <property type="protein sequence ID" value="KAK0629987.1"/>
    <property type="molecule type" value="Genomic_DNA"/>
</dbReference>
<reference evidence="1" key="1">
    <citation type="submission" date="2023-06" db="EMBL/GenBank/DDBJ databases">
        <title>Genome-scale phylogeny and comparative genomics of the fungal order Sordariales.</title>
        <authorList>
            <consortium name="Lawrence Berkeley National Laboratory"/>
            <person name="Hensen N."/>
            <person name="Bonometti L."/>
            <person name="Westerberg I."/>
            <person name="Brannstrom I.O."/>
            <person name="Guillou S."/>
            <person name="Cros-Aarteil S."/>
            <person name="Calhoun S."/>
            <person name="Haridas S."/>
            <person name="Kuo A."/>
            <person name="Mondo S."/>
            <person name="Pangilinan J."/>
            <person name="Riley R."/>
            <person name="LaButti K."/>
            <person name="Andreopoulos B."/>
            <person name="Lipzen A."/>
            <person name="Chen C."/>
            <person name="Yanf M."/>
            <person name="Daum C."/>
            <person name="Ng V."/>
            <person name="Clum A."/>
            <person name="Steindorff A."/>
            <person name="Ohm R."/>
            <person name="Martin F."/>
            <person name="Silar P."/>
            <person name="Natvig D."/>
            <person name="Lalanne C."/>
            <person name="Gautier V."/>
            <person name="Ament-velasquez S.L."/>
            <person name="Kruys A."/>
            <person name="Hutchinson M.I."/>
            <person name="Powell A.J."/>
            <person name="Barry K."/>
            <person name="Miller A.N."/>
            <person name="Grigoriev I.V."/>
            <person name="Debuchy R."/>
            <person name="Gladieux P."/>
            <person name="Thoren M.H."/>
            <person name="Johannesson H."/>
        </authorList>
    </citation>
    <scope>NUCLEOTIDE SEQUENCE</scope>
    <source>
        <strain evidence="1">SMH3391-2</strain>
    </source>
</reference>
<name>A0AA39X9T6_9PEZI</name>
<protein>
    <submittedName>
        <fullName evidence="1">Uncharacterized protein</fullName>
    </submittedName>
</protein>
<comment type="caution">
    <text evidence="1">The sequence shown here is derived from an EMBL/GenBank/DDBJ whole genome shotgun (WGS) entry which is preliminary data.</text>
</comment>
<dbReference type="Proteomes" id="UP001174934">
    <property type="component" value="Unassembled WGS sequence"/>
</dbReference>
<gene>
    <name evidence="1" type="ORF">B0T17DRAFT_206338</name>
</gene>
<dbReference type="AlphaFoldDB" id="A0AA39X9T6"/>
<accession>A0AA39X9T6</accession>
<sequence>MVKRDGFAINIIYPTRTRALLCRPFLYAFTMAGGKDTRVTKRDRSNENFKKKWSTLKNNGLSIHQVTLKYTYAFAARAKSMSSSLLTKHCRHRMRKKMKAFRYLC</sequence>
<evidence type="ECO:0000313" key="1">
    <source>
        <dbReference type="EMBL" id="KAK0629987.1"/>
    </source>
</evidence>